<protein>
    <submittedName>
        <fullName evidence="5">ATP binding protein, component of oligopeptide permease</fullName>
    </submittedName>
</protein>
<dbReference type="InterPro" id="IPR013563">
    <property type="entry name" value="Oligopep_ABC_C"/>
</dbReference>
<dbReference type="PANTHER" id="PTHR43776:SF8">
    <property type="entry name" value="ABC TRANSPORTER, ATP-BINDING PROTEIN"/>
    <property type="match status" value="1"/>
</dbReference>
<dbReference type="GO" id="GO:0016887">
    <property type="term" value="F:ATP hydrolysis activity"/>
    <property type="evidence" value="ECO:0007669"/>
    <property type="project" value="InterPro"/>
</dbReference>
<dbReference type="InterPro" id="IPR017871">
    <property type="entry name" value="ABC_transporter-like_CS"/>
</dbReference>
<dbReference type="InterPro" id="IPR050319">
    <property type="entry name" value="ABC_transp_ATP-bind"/>
</dbReference>
<evidence type="ECO:0000256" key="3">
    <source>
        <dbReference type="ARBA" id="ARBA00022840"/>
    </source>
</evidence>
<dbReference type="PROSITE" id="PS50893">
    <property type="entry name" value="ABC_TRANSPORTER_2"/>
    <property type="match status" value="1"/>
</dbReference>
<dbReference type="Gene3D" id="3.40.50.300">
    <property type="entry name" value="P-loop containing nucleotide triphosphate hydrolases"/>
    <property type="match status" value="1"/>
</dbReference>
<dbReference type="GO" id="GO:0055085">
    <property type="term" value="P:transmembrane transport"/>
    <property type="evidence" value="ECO:0007669"/>
    <property type="project" value="UniProtKB-ARBA"/>
</dbReference>
<proteinExistence type="predicted"/>
<dbReference type="PANTHER" id="PTHR43776">
    <property type="entry name" value="TRANSPORT ATP-BINDING PROTEIN"/>
    <property type="match status" value="1"/>
</dbReference>
<organism evidence="5 6">
    <name type="scientific">Candidatus Protochlamydia naegleriophila</name>
    <dbReference type="NCBI Taxonomy" id="389348"/>
    <lineage>
        <taxon>Bacteria</taxon>
        <taxon>Pseudomonadati</taxon>
        <taxon>Chlamydiota</taxon>
        <taxon>Chlamydiia</taxon>
        <taxon>Parachlamydiales</taxon>
        <taxon>Parachlamydiaceae</taxon>
        <taxon>Candidatus Protochlamydia</taxon>
    </lineage>
</organism>
<keyword evidence="3" id="KW-0067">ATP-binding</keyword>
<dbReference type="FunFam" id="3.40.50.300:FF:000016">
    <property type="entry name" value="Oligopeptide ABC transporter ATP-binding component"/>
    <property type="match status" value="1"/>
</dbReference>
<keyword evidence="6" id="KW-1185">Reference proteome</keyword>
<dbReference type="InParanoid" id="A0A0U5K1H6"/>
<dbReference type="InterPro" id="IPR003593">
    <property type="entry name" value="AAA+_ATPase"/>
</dbReference>
<keyword evidence="1" id="KW-0813">Transport</keyword>
<keyword evidence="2" id="KW-0547">Nucleotide-binding</keyword>
<dbReference type="EMBL" id="LN879502">
    <property type="protein sequence ID" value="CUI15931.1"/>
    <property type="molecule type" value="Genomic_DNA"/>
</dbReference>
<dbReference type="AlphaFoldDB" id="A0A0U5K1H6"/>
<dbReference type="NCBIfam" id="TIGR01727">
    <property type="entry name" value="oligo_HPY"/>
    <property type="match status" value="1"/>
</dbReference>
<dbReference type="CDD" id="cd03257">
    <property type="entry name" value="ABC_NikE_OppD_transporters"/>
    <property type="match status" value="1"/>
</dbReference>
<dbReference type="PROSITE" id="PS00211">
    <property type="entry name" value="ABC_TRANSPORTER_1"/>
    <property type="match status" value="1"/>
</dbReference>
<evidence type="ECO:0000313" key="5">
    <source>
        <dbReference type="EMBL" id="CUI15931.1"/>
    </source>
</evidence>
<dbReference type="PATRIC" id="fig|389348.3.peg.333"/>
<dbReference type="KEGG" id="pnl:PNK_0294"/>
<dbReference type="RefSeq" id="WP_059059860.1">
    <property type="nucleotide sequence ID" value="NZ_LN879502.1"/>
</dbReference>
<dbReference type="GO" id="GO:0015833">
    <property type="term" value="P:peptide transport"/>
    <property type="evidence" value="ECO:0007669"/>
    <property type="project" value="InterPro"/>
</dbReference>
<accession>A0A0U5K1H6</accession>
<sequence>MSGNLLTVENLSKHFRLGQKIIPAVQSICFTLKQGEILGLGGESGCGKSTLGKLLLRLTEPTGGSVKFESQDIFNMHGKDLKHLRRHVQMIFQHPASSLNPCMTIEEILWEPFQIHGLAKGKEKAHVIEKLLGEVGLPAHFSKRLPQELSGGQKQRVAIARALALEPKLIVCDEPFSALDVSVQGQLINLMQAIQQTLGLSYILISHDLGVMRHFTHRLAIMYLGTFVELAPSSSLFAKPLHPYTQALLDAIPTLDLKKQPIGLKGEIPTLLQPISGCPFQTRCPFASDVCKRVKPAWKEVKPGHFTACHLYA</sequence>
<dbReference type="GO" id="GO:0005524">
    <property type="term" value="F:ATP binding"/>
    <property type="evidence" value="ECO:0007669"/>
    <property type="project" value="UniProtKB-KW"/>
</dbReference>
<dbReference type="Proteomes" id="UP000069902">
    <property type="component" value="Chromosome cPNK"/>
</dbReference>
<evidence type="ECO:0000313" key="6">
    <source>
        <dbReference type="Proteomes" id="UP000069902"/>
    </source>
</evidence>
<dbReference type="Pfam" id="PF08352">
    <property type="entry name" value="oligo_HPY"/>
    <property type="match status" value="1"/>
</dbReference>
<evidence type="ECO:0000259" key="4">
    <source>
        <dbReference type="PROSITE" id="PS50893"/>
    </source>
</evidence>
<reference evidence="6" key="1">
    <citation type="submission" date="2015-09" db="EMBL/GenBank/DDBJ databases">
        <authorList>
            <person name="Bertelli C."/>
        </authorList>
    </citation>
    <scope>NUCLEOTIDE SEQUENCE [LARGE SCALE GENOMIC DNA]</scope>
    <source>
        <strain evidence="6">KNic</strain>
    </source>
</reference>
<name>A0A0U5K1H6_9BACT</name>
<dbReference type="InterPro" id="IPR003439">
    <property type="entry name" value="ABC_transporter-like_ATP-bd"/>
</dbReference>
<dbReference type="InterPro" id="IPR027417">
    <property type="entry name" value="P-loop_NTPase"/>
</dbReference>
<dbReference type="SUPFAM" id="SSF52540">
    <property type="entry name" value="P-loop containing nucleoside triphosphate hydrolases"/>
    <property type="match status" value="1"/>
</dbReference>
<gene>
    <name evidence="5" type="primary">oppf1</name>
    <name evidence="5" type="ORF">PNK_0294</name>
</gene>
<evidence type="ECO:0000256" key="1">
    <source>
        <dbReference type="ARBA" id="ARBA00022448"/>
    </source>
</evidence>
<dbReference type="STRING" id="389348.PNK_0294"/>
<evidence type="ECO:0000256" key="2">
    <source>
        <dbReference type="ARBA" id="ARBA00022741"/>
    </source>
</evidence>
<dbReference type="SMART" id="SM00382">
    <property type="entry name" value="AAA"/>
    <property type="match status" value="1"/>
</dbReference>
<dbReference type="Pfam" id="PF00005">
    <property type="entry name" value="ABC_tran"/>
    <property type="match status" value="1"/>
</dbReference>
<feature type="domain" description="ABC transporter" evidence="4">
    <location>
        <begin position="6"/>
        <end position="249"/>
    </location>
</feature>